<dbReference type="VEuPathDB" id="FungiDB:PHYBLDRAFT_146923"/>
<reference evidence="2" key="1">
    <citation type="submission" date="2015-06" db="EMBL/GenBank/DDBJ databases">
        <title>Expansion of signal transduction pathways in fungi by whole-genome duplication.</title>
        <authorList>
            <consortium name="DOE Joint Genome Institute"/>
            <person name="Corrochano L.M."/>
            <person name="Kuo A."/>
            <person name="Marcet-Houben M."/>
            <person name="Polaino S."/>
            <person name="Salamov A."/>
            <person name="Villalobos J.M."/>
            <person name="Alvarez M.I."/>
            <person name="Avalos J."/>
            <person name="Benito E.P."/>
            <person name="Benoit I."/>
            <person name="Burger G."/>
            <person name="Camino L.P."/>
            <person name="Canovas D."/>
            <person name="Cerda-Olmedo E."/>
            <person name="Cheng J.-F."/>
            <person name="Dominguez A."/>
            <person name="Elias M."/>
            <person name="Eslava A.P."/>
            <person name="Glaser F."/>
            <person name="Grimwood J."/>
            <person name="Gutierrez G."/>
            <person name="Heitman J."/>
            <person name="Henrissat B."/>
            <person name="Iturriaga E.A."/>
            <person name="Lang B.F."/>
            <person name="Lavin J.L."/>
            <person name="Lee S."/>
            <person name="Li W."/>
            <person name="Lindquist E."/>
            <person name="Lopez-Garcia S."/>
            <person name="Luque E.M."/>
            <person name="Marcos A.T."/>
            <person name="Martin J."/>
            <person name="McCluskey K."/>
            <person name="Medina H.R."/>
            <person name="Miralles-Duran A."/>
            <person name="Miyazaki A."/>
            <person name="Munoz-Torres E."/>
            <person name="Oguiza J.A."/>
            <person name="Ohm R."/>
            <person name="Olmedo M."/>
            <person name="Orejas M."/>
            <person name="Ortiz-Castellanos L."/>
            <person name="Pisabarro A.G."/>
            <person name="Rodriguez-Romero J."/>
            <person name="Ruiz-Herrera J."/>
            <person name="Ruiz-Vazquez R."/>
            <person name="Sanz C."/>
            <person name="Schackwitz W."/>
            <person name="Schmutz J."/>
            <person name="Shahriari M."/>
            <person name="Shelest E."/>
            <person name="Silva-Franco F."/>
            <person name="Soanes D."/>
            <person name="Syed K."/>
            <person name="Tagua V.G."/>
            <person name="Talbot N.J."/>
            <person name="Thon M."/>
            <person name="De vries R.P."/>
            <person name="Wiebenga A."/>
            <person name="Yadav J.S."/>
            <person name="Braun E.L."/>
            <person name="Baker S."/>
            <person name="Garre V."/>
            <person name="Horwitz B."/>
            <person name="Torres-Martinez S."/>
            <person name="Idnurm A."/>
            <person name="Herrera-Estrella A."/>
            <person name="Gabaldon T."/>
            <person name="Grigoriev I.V."/>
        </authorList>
    </citation>
    <scope>NUCLEOTIDE SEQUENCE [LARGE SCALE GENOMIC DNA]</scope>
    <source>
        <strain evidence="2">NRRL 1555(-)</strain>
    </source>
</reference>
<sequence length="74" mass="8140">MFLVGVSGARFPKKPGGPLLSLETRHLVNSPSMSTPTSLVLSVAAHCWTKPPKESTIWYLSRETSQSQTCLQHM</sequence>
<dbReference type="EMBL" id="KV440984">
    <property type="protein sequence ID" value="OAD71938.1"/>
    <property type="molecule type" value="Genomic_DNA"/>
</dbReference>
<name>A0A162N7X5_PHYB8</name>
<keyword evidence="2" id="KW-1185">Reference proteome</keyword>
<proteinExistence type="predicted"/>
<dbReference type="RefSeq" id="XP_018289978.1">
    <property type="nucleotide sequence ID" value="XM_018431755.1"/>
</dbReference>
<evidence type="ECO:0000313" key="1">
    <source>
        <dbReference type="EMBL" id="OAD71938.1"/>
    </source>
</evidence>
<gene>
    <name evidence="1" type="ORF">PHYBLDRAFT_146923</name>
</gene>
<dbReference type="GeneID" id="28992661"/>
<dbReference type="AlphaFoldDB" id="A0A162N7X5"/>
<organism evidence="1 2">
    <name type="scientific">Phycomyces blakesleeanus (strain ATCC 8743b / DSM 1359 / FGSC 10004 / NBRC 33097 / NRRL 1555)</name>
    <dbReference type="NCBI Taxonomy" id="763407"/>
    <lineage>
        <taxon>Eukaryota</taxon>
        <taxon>Fungi</taxon>
        <taxon>Fungi incertae sedis</taxon>
        <taxon>Mucoromycota</taxon>
        <taxon>Mucoromycotina</taxon>
        <taxon>Mucoromycetes</taxon>
        <taxon>Mucorales</taxon>
        <taxon>Phycomycetaceae</taxon>
        <taxon>Phycomyces</taxon>
    </lineage>
</organism>
<protein>
    <submittedName>
        <fullName evidence="1">Uncharacterized protein</fullName>
    </submittedName>
</protein>
<dbReference type="InParanoid" id="A0A162N7X5"/>
<evidence type="ECO:0000313" key="2">
    <source>
        <dbReference type="Proteomes" id="UP000077315"/>
    </source>
</evidence>
<accession>A0A162N7X5</accession>
<dbReference type="Proteomes" id="UP000077315">
    <property type="component" value="Unassembled WGS sequence"/>
</dbReference>